<accession>A0A914PG67</accession>
<keyword evidence="1" id="KW-0732">Signal</keyword>
<reference evidence="3" key="1">
    <citation type="submission" date="2022-11" db="UniProtKB">
        <authorList>
            <consortium name="WormBaseParasite"/>
        </authorList>
    </citation>
    <scope>IDENTIFICATION</scope>
</reference>
<dbReference type="Proteomes" id="UP000887578">
    <property type="component" value="Unplaced"/>
</dbReference>
<dbReference type="AlphaFoldDB" id="A0A914PG67"/>
<proteinExistence type="predicted"/>
<sequence length="329" mass="37251">MNFVPFFIAFLCCNFFIVFAVPKIPTTNLPQKCEKISLNTLVYFHSNSLTNISVNIGLKDDVNGNTLISYDTLEVKFIGNYSINYLCFAFNDSILCQNNDTSKGGFPIGNTTFYFHAHSPEFPSLSNLEEIFMGFVDEKSINLIDGTVFTLENPCYKRTDVGNATICCTSFKPAPPIKTASKCQAFKSRTTIYDVTDDYFIFATSSINYTYENQNLHFNASFHANEGLTVEYTFNNRKIGTFEKLKPIVTGTIPVTNNFKGFFEMTVHTHNPDFQDDYYVPNARIFYRNGQALIEEGNAFTSTNDCQYLSTIVSENHVASSQYCCTKFE</sequence>
<protein>
    <submittedName>
        <fullName evidence="3">Uncharacterized protein</fullName>
    </submittedName>
</protein>
<evidence type="ECO:0000256" key="1">
    <source>
        <dbReference type="SAM" id="SignalP"/>
    </source>
</evidence>
<name>A0A914PG67_9BILA</name>
<feature type="signal peptide" evidence="1">
    <location>
        <begin position="1"/>
        <end position="20"/>
    </location>
</feature>
<feature type="chain" id="PRO_5037157819" evidence="1">
    <location>
        <begin position="21"/>
        <end position="329"/>
    </location>
</feature>
<keyword evidence="2" id="KW-1185">Reference proteome</keyword>
<dbReference type="WBParaSite" id="PDA_v2.g13770.t1">
    <property type="protein sequence ID" value="PDA_v2.g13770.t1"/>
    <property type="gene ID" value="PDA_v2.g13770"/>
</dbReference>
<organism evidence="2 3">
    <name type="scientific">Panagrolaimus davidi</name>
    <dbReference type="NCBI Taxonomy" id="227884"/>
    <lineage>
        <taxon>Eukaryota</taxon>
        <taxon>Metazoa</taxon>
        <taxon>Ecdysozoa</taxon>
        <taxon>Nematoda</taxon>
        <taxon>Chromadorea</taxon>
        <taxon>Rhabditida</taxon>
        <taxon>Tylenchina</taxon>
        <taxon>Panagrolaimomorpha</taxon>
        <taxon>Panagrolaimoidea</taxon>
        <taxon>Panagrolaimidae</taxon>
        <taxon>Panagrolaimus</taxon>
    </lineage>
</organism>
<evidence type="ECO:0000313" key="3">
    <source>
        <dbReference type="WBParaSite" id="PDA_v2.g13770.t1"/>
    </source>
</evidence>
<evidence type="ECO:0000313" key="2">
    <source>
        <dbReference type="Proteomes" id="UP000887578"/>
    </source>
</evidence>